<sequence>MVSAASLCSSRRLAACAPYLRPNTNKLGGPPLLLQQITSWVVLLHCTTTLGLLIAPAPPSGISGSSHEES</sequence>
<reference evidence="1 2" key="1">
    <citation type="journal article" date="2024" name="Nat. Commun.">
        <title>Phylogenomics reveals the evolutionary origins of lichenization in chlorophyte algae.</title>
        <authorList>
            <person name="Puginier C."/>
            <person name="Libourel C."/>
            <person name="Otte J."/>
            <person name="Skaloud P."/>
            <person name="Haon M."/>
            <person name="Grisel S."/>
            <person name="Petersen M."/>
            <person name="Berrin J.G."/>
            <person name="Delaux P.M."/>
            <person name="Dal Grande F."/>
            <person name="Keller J."/>
        </authorList>
    </citation>
    <scope>NUCLEOTIDE SEQUENCE [LARGE SCALE GENOMIC DNA]</scope>
    <source>
        <strain evidence="1 2">SAG 2036</strain>
    </source>
</reference>
<organism evidence="1 2">
    <name type="scientific">Symbiochloris irregularis</name>
    <dbReference type="NCBI Taxonomy" id="706552"/>
    <lineage>
        <taxon>Eukaryota</taxon>
        <taxon>Viridiplantae</taxon>
        <taxon>Chlorophyta</taxon>
        <taxon>core chlorophytes</taxon>
        <taxon>Trebouxiophyceae</taxon>
        <taxon>Trebouxiales</taxon>
        <taxon>Trebouxiaceae</taxon>
        <taxon>Symbiochloris</taxon>
    </lineage>
</organism>
<dbReference type="Proteomes" id="UP001465755">
    <property type="component" value="Unassembled WGS sequence"/>
</dbReference>
<comment type="caution">
    <text evidence="1">The sequence shown here is derived from an EMBL/GenBank/DDBJ whole genome shotgun (WGS) entry which is preliminary data.</text>
</comment>
<evidence type="ECO:0000313" key="2">
    <source>
        <dbReference type="Proteomes" id="UP001465755"/>
    </source>
</evidence>
<name>A0AAW1P290_9CHLO</name>
<gene>
    <name evidence="1" type="ORF">WJX73_010092</name>
</gene>
<proteinExistence type="predicted"/>
<dbReference type="AlphaFoldDB" id="A0AAW1P290"/>
<evidence type="ECO:0000313" key="1">
    <source>
        <dbReference type="EMBL" id="KAK9803008.1"/>
    </source>
</evidence>
<protein>
    <submittedName>
        <fullName evidence="1">Uncharacterized protein</fullName>
    </submittedName>
</protein>
<keyword evidence="2" id="KW-1185">Reference proteome</keyword>
<accession>A0AAW1P290</accession>
<dbReference type="EMBL" id="JALJOQ010000064">
    <property type="protein sequence ID" value="KAK9803008.1"/>
    <property type="molecule type" value="Genomic_DNA"/>
</dbReference>